<dbReference type="GO" id="GO:0004801">
    <property type="term" value="F:transaldolase activity"/>
    <property type="evidence" value="ECO:0007669"/>
    <property type="project" value="UniProtKB-UniRule"/>
</dbReference>
<dbReference type="FunFam" id="3.20.20.70:FF:000018">
    <property type="entry name" value="Probable transaldolase"/>
    <property type="match status" value="1"/>
</dbReference>
<dbReference type="EMBL" id="CP020921">
    <property type="protein sequence ID" value="AWB09776.1"/>
    <property type="molecule type" value="Genomic_DNA"/>
</dbReference>
<dbReference type="EC" id="2.2.1.2" evidence="9"/>
<dbReference type="SUPFAM" id="SSF51569">
    <property type="entry name" value="Aldolase"/>
    <property type="match status" value="1"/>
</dbReference>
<dbReference type="OrthoDB" id="9807051at2"/>
<gene>
    <name evidence="9" type="primary">tal</name>
    <name evidence="10" type="ORF">TDSAC_0400</name>
</gene>
<dbReference type="InterPro" id="IPR001585">
    <property type="entry name" value="TAL/FSA"/>
</dbReference>
<dbReference type="InterPro" id="IPR033919">
    <property type="entry name" value="TSA/FSA_arc/bac"/>
</dbReference>
<comment type="catalytic activity">
    <reaction evidence="8 9">
        <text>D-sedoheptulose 7-phosphate + D-glyceraldehyde 3-phosphate = D-erythrose 4-phosphate + beta-D-fructose 6-phosphate</text>
        <dbReference type="Rhea" id="RHEA:17053"/>
        <dbReference type="ChEBI" id="CHEBI:16897"/>
        <dbReference type="ChEBI" id="CHEBI:57483"/>
        <dbReference type="ChEBI" id="CHEBI:57634"/>
        <dbReference type="ChEBI" id="CHEBI:59776"/>
        <dbReference type="EC" id="2.2.1.2"/>
    </reaction>
</comment>
<sequence length="217" mass="23511">MQIFLDTAKIDEIRKLVPTGVVDGVTTNPSLLAKAGCKDIKGAIKEICALVKEPVSVEVIGTQADQMIKEAREYSSWKLNTAVKIPMTEEGLKAVSVLSKEGIKTNVTLIFSTSQGLLAAKAGATFVSPFVGRLDDISHNGLEVVRDLAHIFKIYGINTRIIAASIRHPIHVVESAKAGAHIATIPTKVLEAMFRHPLTDIGIEKFLSDWKGLQESK</sequence>
<evidence type="ECO:0000256" key="9">
    <source>
        <dbReference type="HAMAP-Rule" id="MF_00494"/>
    </source>
</evidence>
<dbReference type="GO" id="GO:0005737">
    <property type="term" value="C:cytoplasm"/>
    <property type="evidence" value="ECO:0007669"/>
    <property type="project" value="UniProtKB-SubCell"/>
</dbReference>
<organism evidence="10 11">
    <name type="scientific">Thermodesulfobium acidiphilum</name>
    <dbReference type="NCBI Taxonomy" id="1794699"/>
    <lineage>
        <taxon>Bacteria</taxon>
        <taxon>Pseudomonadati</taxon>
        <taxon>Thermodesulfobiota</taxon>
        <taxon>Thermodesulfobiia</taxon>
        <taxon>Thermodesulfobiales</taxon>
        <taxon>Thermodesulfobiaceae</taxon>
        <taxon>Thermodesulfobium</taxon>
    </lineage>
</organism>
<evidence type="ECO:0000256" key="5">
    <source>
        <dbReference type="ARBA" id="ARBA00022679"/>
    </source>
</evidence>
<accession>A0A2R4VZ98</accession>
<dbReference type="HAMAP" id="MF_00494">
    <property type="entry name" value="Transaldolase_3b"/>
    <property type="match status" value="1"/>
</dbReference>
<dbReference type="Pfam" id="PF00923">
    <property type="entry name" value="TAL_FSA"/>
    <property type="match status" value="1"/>
</dbReference>
<evidence type="ECO:0000256" key="2">
    <source>
        <dbReference type="ARBA" id="ARBA00004857"/>
    </source>
</evidence>
<dbReference type="CDD" id="cd00956">
    <property type="entry name" value="Transaldolase_FSA"/>
    <property type="match status" value="1"/>
</dbReference>
<comment type="function">
    <text evidence="9">Transaldolase is important for the balance of metabolites in the pentose-phosphate pathway.</text>
</comment>
<evidence type="ECO:0000256" key="4">
    <source>
        <dbReference type="ARBA" id="ARBA00022490"/>
    </source>
</evidence>
<evidence type="ECO:0000256" key="3">
    <source>
        <dbReference type="ARBA" id="ARBA00005740"/>
    </source>
</evidence>
<keyword evidence="5 9" id="KW-0808">Transferase</keyword>
<proteinExistence type="inferred from homology"/>
<reference evidence="10 11" key="1">
    <citation type="submission" date="2017-04" db="EMBL/GenBank/DDBJ databases">
        <title>Genomic insights into metabolism of Thermodesulfobium acidiphilum.</title>
        <authorList>
            <person name="Toshchakov S.V."/>
            <person name="Frolov E.N."/>
            <person name="Kublanov I.V."/>
            <person name="Samarov N.I."/>
            <person name="Novikov A."/>
            <person name="Lebedinsky A.V."/>
            <person name="Bonch-Osmolovskaya E.A."/>
            <person name="Chernyh N.A."/>
        </authorList>
    </citation>
    <scope>NUCLEOTIDE SEQUENCE [LARGE SCALE GENOMIC DNA]</scope>
    <source>
        <strain evidence="10 11">3127-1</strain>
    </source>
</reference>
<keyword evidence="6 9" id="KW-0570">Pentose shunt</keyword>
<dbReference type="RefSeq" id="WP_108308542.1">
    <property type="nucleotide sequence ID" value="NZ_CP020921.1"/>
</dbReference>
<dbReference type="KEGG" id="taci:TDSAC_0400"/>
<evidence type="ECO:0000256" key="7">
    <source>
        <dbReference type="ARBA" id="ARBA00023270"/>
    </source>
</evidence>
<evidence type="ECO:0000313" key="10">
    <source>
        <dbReference type="EMBL" id="AWB09776.1"/>
    </source>
</evidence>
<dbReference type="GO" id="GO:0006098">
    <property type="term" value="P:pentose-phosphate shunt"/>
    <property type="evidence" value="ECO:0007669"/>
    <property type="project" value="UniProtKB-UniRule"/>
</dbReference>
<evidence type="ECO:0000313" key="11">
    <source>
        <dbReference type="Proteomes" id="UP000244792"/>
    </source>
</evidence>
<dbReference type="PROSITE" id="PS01054">
    <property type="entry name" value="TRANSALDOLASE_1"/>
    <property type="match status" value="1"/>
</dbReference>
<dbReference type="UniPathway" id="UPA00115">
    <property type="reaction ID" value="UER00414"/>
</dbReference>
<dbReference type="InterPro" id="IPR018225">
    <property type="entry name" value="Transaldolase_AS"/>
</dbReference>
<dbReference type="InterPro" id="IPR004731">
    <property type="entry name" value="Transaldolase_3B/F6P_aldolase"/>
</dbReference>
<comment type="subcellular location">
    <subcellularLocation>
        <location evidence="1 9">Cytoplasm</location>
    </subcellularLocation>
</comment>
<evidence type="ECO:0000256" key="1">
    <source>
        <dbReference type="ARBA" id="ARBA00004496"/>
    </source>
</evidence>
<comment type="similarity">
    <text evidence="3 9">Belongs to the transaldolase family. Type 3B subfamily.</text>
</comment>
<dbReference type="GO" id="GO:0016832">
    <property type="term" value="F:aldehyde-lyase activity"/>
    <property type="evidence" value="ECO:0007669"/>
    <property type="project" value="InterPro"/>
</dbReference>
<dbReference type="GO" id="GO:0042182">
    <property type="term" value="P:ketone catabolic process"/>
    <property type="evidence" value="ECO:0007669"/>
    <property type="project" value="UniProtKB-ARBA"/>
</dbReference>
<name>A0A2R4VZ98_THEAF</name>
<comment type="pathway">
    <text evidence="2 9">Carbohydrate degradation; pentose phosphate pathway; D-glyceraldehyde 3-phosphate and beta-D-fructose 6-phosphate from D-ribose 5-phosphate and D-xylulose 5-phosphate (non-oxidative stage): step 2/3.</text>
</comment>
<evidence type="ECO:0000256" key="8">
    <source>
        <dbReference type="ARBA" id="ARBA00048810"/>
    </source>
</evidence>
<dbReference type="AlphaFoldDB" id="A0A2R4VZ98"/>
<protein>
    <recommendedName>
        <fullName evidence="9">Probable transaldolase</fullName>
        <ecNumber evidence="9">2.2.1.2</ecNumber>
    </recommendedName>
</protein>
<dbReference type="PANTHER" id="PTHR10683">
    <property type="entry name" value="TRANSALDOLASE"/>
    <property type="match status" value="1"/>
</dbReference>
<keyword evidence="4 9" id="KW-0963">Cytoplasm</keyword>
<keyword evidence="7 9" id="KW-0704">Schiff base</keyword>
<dbReference type="Gene3D" id="3.20.20.70">
    <property type="entry name" value="Aldolase class I"/>
    <property type="match status" value="1"/>
</dbReference>
<dbReference type="NCBIfam" id="TIGR00875">
    <property type="entry name" value="fsa_talC_mipB"/>
    <property type="match status" value="1"/>
</dbReference>
<dbReference type="BRENDA" id="2.2.1.2">
    <property type="organism ID" value="17228"/>
</dbReference>
<evidence type="ECO:0000256" key="6">
    <source>
        <dbReference type="ARBA" id="ARBA00023126"/>
    </source>
</evidence>
<dbReference type="PANTHER" id="PTHR10683:SF36">
    <property type="entry name" value="TRANSALDOLASE"/>
    <property type="match status" value="1"/>
</dbReference>
<keyword evidence="11" id="KW-1185">Reference proteome</keyword>
<dbReference type="Proteomes" id="UP000244792">
    <property type="component" value="Chromosome"/>
</dbReference>
<dbReference type="GO" id="GO:0005975">
    <property type="term" value="P:carbohydrate metabolic process"/>
    <property type="evidence" value="ECO:0007669"/>
    <property type="project" value="InterPro"/>
</dbReference>
<dbReference type="InterPro" id="IPR013785">
    <property type="entry name" value="Aldolase_TIM"/>
</dbReference>
<dbReference type="InterPro" id="IPR022999">
    <property type="entry name" value="Transaldolase_3B"/>
</dbReference>
<feature type="active site" description="Schiff-base intermediate with substrate" evidence="9">
    <location>
        <position position="84"/>
    </location>
</feature>